<dbReference type="InterPro" id="IPR015884">
    <property type="entry name" value="Malic_enzyme_CS"/>
</dbReference>
<name>A0ABR5VS10_9GAMM</name>
<evidence type="ECO:0000259" key="6">
    <source>
        <dbReference type="SMART" id="SM00919"/>
    </source>
</evidence>
<keyword evidence="4" id="KW-0479">Metal-binding</keyword>
<evidence type="ECO:0000313" key="8">
    <source>
        <dbReference type="EMBL" id="KYL33284.1"/>
    </source>
</evidence>
<dbReference type="InterPro" id="IPR012302">
    <property type="entry name" value="Malic_NAD-bd"/>
</dbReference>
<dbReference type="PANTHER" id="PTHR43237">
    <property type="entry name" value="NADP-DEPENDENT MALIC ENZYME"/>
    <property type="match status" value="1"/>
</dbReference>
<reference evidence="8 9" key="1">
    <citation type="submission" date="2016-03" db="EMBL/GenBank/DDBJ databases">
        <authorList>
            <person name="Zhang H."/>
            <person name="Liu R."/>
            <person name="Wang M."/>
            <person name="Wang H."/>
            <person name="Wang L."/>
            <person name="Song L."/>
        </authorList>
    </citation>
    <scope>NUCLEOTIDE SEQUENCE [LARGE SCALE GENOMIC DNA]</scope>
    <source>
        <strain evidence="8 9">DSM 16098</strain>
    </source>
</reference>
<dbReference type="SUPFAM" id="SSF51735">
    <property type="entry name" value="NAD(P)-binding Rossmann-fold domains"/>
    <property type="match status" value="1"/>
</dbReference>
<feature type="domain" description="Malic enzyme N-terminal" evidence="7">
    <location>
        <begin position="17"/>
        <end position="150"/>
    </location>
</feature>
<dbReference type="Proteomes" id="UP000075621">
    <property type="component" value="Unassembled WGS sequence"/>
</dbReference>
<comment type="cofactor">
    <cofactor evidence="1">
        <name>Mn(2+)</name>
        <dbReference type="ChEBI" id="CHEBI:29035"/>
    </cofactor>
</comment>
<evidence type="ECO:0000256" key="1">
    <source>
        <dbReference type="ARBA" id="ARBA00001936"/>
    </source>
</evidence>
<dbReference type="InterPro" id="IPR012301">
    <property type="entry name" value="Malic_N_dom"/>
</dbReference>
<dbReference type="PROSITE" id="PS00331">
    <property type="entry name" value="MALIC_ENZYMES"/>
    <property type="match status" value="1"/>
</dbReference>
<dbReference type="SUPFAM" id="SSF53223">
    <property type="entry name" value="Aminoacid dehydrogenase-like, N-terminal domain"/>
    <property type="match status" value="1"/>
</dbReference>
<evidence type="ECO:0000256" key="4">
    <source>
        <dbReference type="ARBA" id="ARBA00022723"/>
    </source>
</evidence>
<evidence type="ECO:0000256" key="5">
    <source>
        <dbReference type="ARBA" id="ARBA00023002"/>
    </source>
</evidence>
<protein>
    <submittedName>
        <fullName evidence="8">Malate dehydrogenase</fullName>
    </submittedName>
</protein>
<dbReference type="RefSeq" id="WP_064386260.1">
    <property type="nucleotide sequence ID" value="NZ_LVCM01000016.1"/>
</dbReference>
<dbReference type="Gene3D" id="3.40.50.10380">
    <property type="entry name" value="Malic enzyme, N-terminal domain"/>
    <property type="match status" value="1"/>
</dbReference>
<dbReference type="SMART" id="SM01274">
    <property type="entry name" value="malic"/>
    <property type="match status" value="1"/>
</dbReference>
<keyword evidence="5" id="KW-0560">Oxidoreductase</keyword>
<evidence type="ECO:0000259" key="7">
    <source>
        <dbReference type="SMART" id="SM01274"/>
    </source>
</evidence>
<evidence type="ECO:0000256" key="3">
    <source>
        <dbReference type="ARBA" id="ARBA00008785"/>
    </source>
</evidence>
<dbReference type="InterPro" id="IPR036291">
    <property type="entry name" value="NAD(P)-bd_dom_sf"/>
</dbReference>
<evidence type="ECO:0000256" key="2">
    <source>
        <dbReference type="ARBA" id="ARBA00001946"/>
    </source>
</evidence>
<gene>
    <name evidence="8" type="ORF">A2I98_14810</name>
</gene>
<dbReference type="SMART" id="SM00919">
    <property type="entry name" value="Malic_M"/>
    <property type="match status" value="1"/>
</dbReference>
<dbReference type="Gene3D" id="3.40.50.720">
    <property type="entry name" value="NAD(P)-binding Rossmann-like Domain"/>
    <property type="match status" value="1"/>
</dbReference>
<dbReference type="Pfam" id="PF03949">
    <property type="entry name" value="Malic_M"/>
    <property type="match status" value="1"/>
</dbReference>
<comment type="similarity">
    <text evidence="3">Belongs to the malic enzymes family.</text>
</comment>
<dbReference type="EMBL" id="LVCM01000016">
    <property type="protein sequence ID" value="KYL33284.1"/>
    <property type="molecule type" value="Genomic_DNA"/>
</dbReference>
<dbReference type="CDD" id="cd05311">
    <property type="entry name" value="NAD_bind_2_malic_enz"/>
    <property type="match status" value="1"/>
</dbReference>
<dbReference type="PANTHER" id="PTHR43237:SF4">
    <property type="entry name" value="NADP-DEPENDENT MALIC ENZYME"/>
    <property type="match status" value="1"/>
</dbReference>
<sequence length="413" mass="44576">MSDFREQALHYHSHPVPGKISIELTKPAETVQDLALAYSPGVAEPVREIAADPANAYKYTGKGNMVAVISNGTAILGLGNLGPLASKPVMEGKSLLFKRFAGLDSIDIEVKHRTTEDFINTVANIADTFGGINLEDIKAPECFEIEKALIERCSIPVFHDDQHGTAIVTAAGMLNALEVQGKSIEDAIIVCLGAGAAAVACMELLIKCGALREHIYMLDRKGVIHTRRDDLNEYKQLFANNTDKRTLQDVIADADVFVGVSGPNLLAPEDLKLMADKPVVFACSNPDPEIAPELAHSARKDLIMATGRSDFPNQVNNVLCFPFIFRGALDVRASAINDEMKIAAVEAIRSIAKEPVPEQVLKAAGEEKLEFGADYIIPKPMDPRLLPRIAKAVAIAAVESGVAQIDLPENYMA</sequence>
<dbReference type="Pfam" id="PF00390">
    <property type="entry name" value="malic"/>
    <property type="match status" value="1"/>
</dbReference>
<comment type="caution">
    <text evidence="8">The sequence shown here is derived from an EMBL/GenBank/DDBJ whole genome shotgun (WGS) entry which is preliminary data.</text>
</comment>
<proteinExistence type="inferred from homology"/>
<dbReference type="InterPro" id="IPR051674">
    <property type="entry name" value="Malate_Decarboxylase"/>
</dbReference>
<dbReference type="InterPro" id="IPR037062">
    <property type="entry name" value="Malic_N_dom_sf"/>
</dbReference>
<comment type="cofactor">
    <cofactor evidence="2">
        <name>Mg(2+)</name>
        <dbReference type="ChEBI" id="CHEBI:18420"/>
    </cofactor>
</comment>
<feature type="domain" description="Malic enzyme NAD-binding" evidence="6">
    <location>
        <begin position="162"/>
        <end position="398"/>
    </location>
</feature>
<dbReference type="InterPro" id="IPR046346">
    <property type="entry name" value="Aminoacid_DH-like_N_sf"/>
</dbReference>
<dbReference type="InterPro" id="IPR001891">
    <property type="entry name" value="Malic_OxRdtase"/>
</dbReference>
<dbReference type="PIRSF" id="PIRSF000106">
    <property type="entry name" value="ME"/>
    <property type="match status" value="1"/>
</dbReference>
<accession>A0ABR5VS10</accession>
<dbReference type="InterPro" id="IPR045213">
    <property type="entry name" value="Malic_NAD-bd_bact_type"/>
</dbReference>
<organism evidence="8 9">
    <name type="scientific">Pseudoalteromonas agarivorans</name>
    <dbReference type="NCBI Taxonomy" id="176102"/>
    <lineage>
        <taxon>Bacteria</taxon>
        <taxon>Pseudomonadati</taxon>
        <taxon>Pseudomonadota</taxon>
        <taxon>Gammaproteobacteria</taxon>
        <taxon>Alteromonadales</taxon>
        <taxon>Pseudoalteromonadaceae</taxon>
        <taxon>Pseudoalteromonas</taxon>
    </lineage>
</organism>
<evidence type="ECO:0000313" key="9">
    <source>
        <dbReference type="Proteomes" id="UP000075621"/>
    </source>
</evidence>